<accession>A0A6J4M8M7</accession>
<feature type="compositionally biased region" description="Basic residues" evidence="1">
    <location>
        <begin position="222"/>
        <end position="231"/>
    </location>
</feature>
<feature type="compositionally biased region" description="Basic residues" evidence="1">
    <location>
        <begin position="158"/>
        <end position="169"/>
    </location>
</feature>
<protein>
    <submittedName>
        <fullName evidence="2">Uncharacterized protein</fullName>
    </submittedName>
</protein>
<feature type="non-terminal residue" evidence="2">
    <location>
        <position position="281"/>
    </location>
</feature>
<proteinExistence type="predicted"/>
<gene>
    <name evidence="2" type="ORF">AVDCRST_MAG89-3015</name>
</gene>
<reference evidence="2" key="1">
    <citation type="submission" date="2020-02" db="EMBL/GenBank/DDBJ databases">
        <authorList>
            <person name="Meier V. D."/>
        </authorList>
    </citation>
    <scope>NUCLEOTIDE SEQUENCE</scope>
    <source>
        <strain evidence="2">AVDCRST_MAG89</strain>
    </source>
</reference>
<feature type="compositionally biased region" description="Low complexity" evidence="1">
    <location>
        <begin position="249"/>
        <end position="258"/>
    </location>
</feature>
<feature type="non-terminal residue" evidence="2">
    <location>
        <position position="1"/>
    </location>
</feature>
<evidence type="ECO:0000256" key="1">
    <source>
        <dbReference type="SAM" id="MobiDB-lite"/>
    </source>
</evidence>
<name>A0A6J4M8M7_9BACT</name>
<evidence type="ECO:0000313" key="2">
    <source>
        <dbReference type="EMBL" id="CAA9348842.1"/>
    </source>
</evidence>
<feature type="region of interest" description="Disordered" evidence="1">
    <location>
        <begin position="1"/>
        <end position="173"/>
    </location>
</feature>
<feature type="compositionally biased region" description="Basic residues" evidence="1">
    <location>
        <begin position="107"/>
        <end position="117"/>
    </location>
</feature>
<feature type="compositionally biased region" description="Basic and acidic residues" evidence="1">
    <location>
        <begin position="75"/>
        <end position="86"/>
    </location>
</feature>
<dbReference type="EMBL" id="CADCTV010000630">
    <property type="protein sequence ID" value="CAA9348842.1"/>
    <property type="molecule type" value="Genomic_DNA"/>
</dbReference>
<organism evidence="2">
    <name type="scientific">uncultured Gemmatimonadota bacterium</name>
    <dbReference type="NCBI Taxonomy" id="203437"/>
    <lineage>
        <taxon>Bacteria</taxon>
        <taxon>Pseudomonadati</taxon>
        <taxon>Gemmatimonadota</taxon>
        <taxon>environmental samples</taxon>
    </lineage>
</organism>
<sequence length="281" mass="29878">AYDAAHGDPPGVQNHRRSLRPVRRERRSGDGAPRLAPEPVAGEPVRLRGRLAAAGGACAPGGGGPARLRPVRAPRRADAASRDGRFRAAHRRRVRAGAAARGGAGRGHGRLALRRRAPPGALPQPGGGERRRGVPAAAGRGADGVDRGARPRAVPPHGRTRHHHHRHGHAGAVHALGRRARGLPGLLRRRPVRGIDGVRARLSHRRARPRHAAAVHPDPGAGHRRAARRRGAAGERGVLPRAPPREPPGLRGLRPLHLGGRGGRVRDARCRLVGRRLRGHL</sequence>
<feature type="region of interest" description="Disordered" evidence="1">
    <location>
        <begin position="203"/>
        <end position="258"/>
    </location>
</feature>
<feature type="compositionally biased region" description="Basic residues" evidence="1">
    <location>
        <begin position="14"/>
        <end position="26"/>
    </location>
</feature>
<feature type="compositionally biased region" description="Basic residues" evidence="1">
    <location>
        <begin position="203"/>
        <end position="213"/>
    </location>
</feature>
<dbReference type="AlphaFoldDB" id="A0A6J4M8M7"/>